<name>A0A8R7K4A6_TRIUA</name>
<dbReference type="EnsemblPlants" id="TuG1812G0100003499.01.T01">
    <property type="protein sequence ID" value="TuG1812G0100003499.01.T01"/>
    <property type="gene ID" value="TuG1812G0100003499.01"/>
</dbReference>
<protein>
    <submittedName>
        <fullName evidence="2">Uncharacterized protein</fullName>
    </submittedName>
</protein>
<reference evidence="3" key="1">
    <citation type="journal article" date="2013" name="Nature">
        <title>Draft genome of the wheat A-genome progenitor Triticum urartu.</title>
        <authorList>
            <person name="Ling H.Q."/>
            <person name="Zhao S."/>
            <person name="Liu D."/>
            <person name="Wang J."/>
            <person name="Sun H."/>
            <person name="Zhang C."/>
            <person name="Fan H."/>
            <person name="Li D."/>
            <person name="Dong L."/>
            <person name="Tao Y."/>
            <person name="Gao C."/>
            <person name="Wu H."/>
            <person name="Li Y."/>
            <person name="Cui Y."/>
            <person name="Guo X."/>
            <person name="Zheng S."/>
            <person name="Wang B."/>
            <person name="Yu K."/>
            <person name="Liang Q."/>
            <person name="Yang W."/>
            <person name="Lou X."/>
            <person name="Chen J."/>
            <person name="Feng M."/>
            <person name="Jian J."/>
            <person name="Zhang X."/>
            <person name="Luo G."/>
            <person name="Jiang Y."/>
            <person name="Liu J."/>
            <person name="Wang Z."/>
            <person name="Sha Y."/>
            <person name="Zhang B."/>
            <person name="Wu H."/>
            <person name="Tang D."/>
            <person name="Shen Q."/>
            <person name="Xue P."/>
            <person name="Zou S."/>
            <person name="Wang X."/>
            <person name="Liu X."/>
            <person name="Wang F."/>
            <person name="Yang Y."/>
            <person name="An X."/>
            <person name="Dong Z."/>
            <person name="Zhang K."/>
            <person name="Zhang X."/>
            <person name="Luo M.C."/>
            <person name="Dvorak J."/>
            <person name="Tong Y."/>
            <person name="Wang J."/>
            <person name="Yang H."/>
            <person name="Li Z."/>
            <person name="Wang D."/>
            <person name="Zhang A."/>
            <person name="Wang J."/>
        </authorList>
    </citation>
    <scope>NUCLEOTIDE SEQUENCE</scope>
    <source>
        <strain evidence="3">cv. G1812</strain>
    </source>
</reference>
<dbReference type="Proteomes" id="UP000015106">
    <property type="component" value="Chromosome 1"/>
</dbReference>
<evidence type="ECO:0000313" key="2">
    <source>
        <dbReference type="EnsemblPlants" id="TuG1812G0100003499.01.T01"/>
    </source>
</evidence>
<keyword evidence="3" id="KW-1185">Reference proteome</keyword>
<reference evidence="2" key="2">
    <citation type="submission" date="2018-03" db="EMBL/GenBank/DDBJ databases">
        <title>The Triticum urartu genome reveals the dynamic nature of wheat genome evolution.</title>
        <authorList>
            <person name="Ling H."/>
            <person name="Ma B."/>
            <person name="Shi X."/>
            <person name="Liu H."/>
            <person name="Dong L."/>
            <person name="Sun H."/>
            <person name="Cao Y."/>
            <person name="Gao Q."/>
            <person name="Zheng S."/>
            <person name="Li Y."/>
            <person name="Yu Y."/>
            <person name="Du H."/>
            <person name="Qi M."/>
            <person name="Li Y."/>
            <person name="Yu H."/>
            <person name="Cui Y."/>
            <person name="Wang N."/>
            <person name="Chen C."/>
            <person name="Wu H."/>
            <person name="Zhao Y."/>
            <person name="Zhang J."/>
            <person name="Li Y."/>
            <person name="Zhou W."/>
            <person name="Zhang B."/>
            <person name="Hu W."/>
            <person name="Eijk M."/>
            <person name="Tang J."/>
            <person name="Witsenboer H."/>
            <person name="Zhao S."/>
            <person name="Li Z."/>
            <person name="Zhang A."/>
            <person name="Wang D."/>
            <person name="Liang C."/>
        </authorList>
    </citation>
    <scope>NUCLEOTIDE SEQUENCE [LARGE SCALE GENOMIC DNA]</scope>
    <source>
        <strain evidence="2">cv. G1812</strain>
    </source>
</reference>
<evidence type="ECO:0000256" key="1">
    <source>
        <dbReference type="SAM" id="MobiDB-lite"/>
    </source>
</evidence>
<evidence type="ECO:0000313" key="3">
    <source>
        <dbReference type="Proteomes" id="UP000015106"/>
    </source>
</evidence>
<feature type="region of interest" description="Disordered" evidence="1">
    <location>
        <begin position="1"/>
        <end position="42"/>
    </location>
</feature>
<dbReference type="Gramene" id="TuG1812G0100003499.01.T01">
    <property type="protein sequence ID" value="TuG1812G0100003499.01.T01"/>
    <property type="gene ID" value="TuG1812G0100003499.01"/>
</dbReference>
<proteinExistence type="predicted"/>
<sequence length="135" mass="14274">MQFGGTTSPRPFTAATPVRSPPPTEAVQRRVGQRISSNKKLRPANGTFSVSALTTTDGSWYSVTLRSAAGERGSLHLGSTTAPSAAVHEKSCVQATRAPPLIFSMIRPSSSWFLPHGSRTGSCAIFIGLFLVGDK</sequence>
<feature type="compositionally biased region" description="Polar residues" evidence="1">
    <location>
        <begin position="1"/>
        <end position="10"/>
    </location>
</feature>
<dbReference type="AlphaFoldDB" id="A0A8R7K4A6"/>
<organism evidence="2 3">
    <name type="scientific">Triticum urartu</name>
    <name type="common">Red wild einkorn</name>
    <name type="synonym">Crithodium urartu</name>
    <dbReference type="NCBI Taxonomy" id="4572"/>
    <lineage>
        <taxon>Eukaryota</taxon>
        <taxon>Viridiplantae</taxon>
        <taxon>Streptophyta</taxon>
        <taxon>Embryophyta</taxon>
        <taxon>Tracheophyta</taxon>
        <taxon>Spermatophyta</taxon>
        <taxon>Magnoliopsida</taxon>
        <taxon>Liliopsida</taxon>
        <taxon>Poales</taxon>
        <taxon>Poaceae</taxon>
        <taxon>BOP clade</taxon>
        <taxon>Pooideae</taxon>
        <taxon>Triticodae</taxon>
        <taxon>Triticeae</taxon>
        <taxon>Triticinae</taxon>
        <taxon>Triticum</taxon>
    </lineage>
</organism>
<reference evidence="2" key="3">
    <citation type="submission" date="2022-06" db="UniProtKB">
        <authorList>
            <consortium name="EnsemblPlants"/>
        </authorList>
    </citation>
    <scope>IDENTIFICATION</scope>
</reference>
<accession>A0A8R7K4A6</accession>